<organism evidence="2 3">
    <name type="scientific">Fusarium euwallaceae</name>
    <dbReference type="NCBI Taxonomy" id="1147111"/>
    <lineage>
        <taxon>Eukaryota</taxon>
        <taxon>Fungi</taxon>
        <taxon>Dikarya</taxon>
        <taxon>Ascomycota</taxon>
        <taxon>Pezizomycotina</taxon>
        <taxon>Sordariomycetes</taxon>
        <taxon>Hypocreomycetidae</taxon>
        <taxon>Hypocreales</taxon>
        <taxon>Nectriaceae</taxon>
        <taxon>Fusarium</taxon>
        <taxon>Fusarium solani species complex</taxon>
    </lineage>
</organism>
<sequence length="335" mass="36887">MPIPLYNLTPEERRIFDLICSGRPWKEISREDQDAIHALDAKYPDLVKSSIQTPGGSVASSSLPLSQVSELPETPSQLSRPRLWEAYHKTQDIWKGQLAEPHLGPLPNPGLAKGSMWAQPGPPSQFFLTSPPLAGQPASLVQPPMSSYPREAQPAPPPSQLNLTSSPAAAEASTPISPNLPGYRRPPPPTSLSPYPHEQASVVPMTPSQRGPTSVPGPSQQQPPVPSQKLSSHETEKIQLLKRIADRRAWATLKRDESAERYRASLHDAVDAETDVTKLTNELQELAIQEQQIRNSTHLAQETPKTSSAKRRERKKRAQEKQGSFDNGEDGYDDI</sequence>
<reference evidence="2 3" key="1">
    <citation type="submission" date="2017-06" db="EMBL/GenBank/DDBJ databases">
        <title>Comparative genomic analysis of Ambrosia Fusariam Clade fungi.</title>
        <authorList>
            <person name="Stajich J.E."/>
            <person name="Carrillo J."/>
            <person name="Kijimoto T."/>
            <person name="Eskalen A."/>
            <person name="O'Donnell K."/>
            <person name="Kasson M."/>
        </authorList>
    </citation>
    <scope>NUCLEOTIDE SEQUENCE [LARGE SCALE GENOMIC DNA]</scope>
    <source>
        <strain evidence="2 3">UCR1854</strain>
    </source>
</reference>
<dbReference type="EMBL" id="MIKF01000203">
    <property type="protein sequence ID" value="RTE74931.1"/>
    <property type="molecule type" value="Genomic_DNA"/>
</dbReference>
<accession>A0A430LGX3</accession>
<evidence type="ECO:0000313" key="2">
    <source>
        <dbReference type="EMBL" id="RTE74931.1"/>
    </source>
</evidence>
<proteinExistence type="predicted"/>
<keyword evidence="3" id="KW-1185">Reference proteome</keyword>
<dbReference type="Proteomes" id="UP000287124">
    <property type="component" value="Unassembled WGS sequence"/>
</dbReference>
<feature type="region of interest" description="Disordered" evidence="1">
    <location>
        <begin position="291"/>
        <end position="335"/>
    </location>
</feature>
<feature type="compositionally biased region" description="Low complexity" evidence="1">
    <location>
        <begin position="165"/>
        <end position="177"/>
    </location>
</feature>
<comment type="caution">
    <text evidence="2">The sequence shown here is derived from an EMBL/GenBank/DDBJ whole genome shotgun (WGS) entry which is preliminary data.</text>
</comment>
<feature type="compositionally biased region" description="Basic residues" evidence="1">
    <location>
        <begin position="308"/>
        <end position="318"/>
    </location>
</feature>
<protein>
    <submittedName>
        <fullName evidence="2">Uncharacterized protein</fullName>
    </submittedName>
</protein>
<gene>
    <name evidence="2" type="ORF">BHE90_010608</name>
</gene>
<evidence type="ECO:0000256" key="1">
    <source>
        <dbReference type="SAM" id="MobiDB-lite"/>
    </source>
</evidence>
<feature type="region of interest" description="Disordered" evidence="1">
    <location>
        <begin position="50"/>
        <end position="78"/>
    </location>
</feature>
<name>A0A430LGX3_9HYPO</name>
<feature type="compositionally biased region" description="Low complexity" evidence="1">
    <location>
        <begin position="211"/>
        <end position="220"/>
    </location>
</feature>
<feature type="region of interest" description="Disordered" evidence="1">
    <location>
        <begin position="99"/>
        <end position="236"/>
    </location>
</feature>
<feature type="compositionally biased region" description="Polar residues" evidence="1">
    <location>
        <begin position="294"/>
        <end position="307"/>
    </location>
</feature>
<evidence type="ECO:0000313" key="3">
    <source>
        <dbReference type="Proteomes" id="UP000287124"/>
    </source>
</evidence>
<dbReference type="AlphaFoldDB" id="A0A430LGX3"/>